<dbReference type="RefSeq" id="WP_151178965.1">
    <property type="nucleotide sequence ID" value="NZ_CP042906.1"/>
</dbReference>
<dbReference type="KEGG" id="htq:FRZ44_41590"/>
<keyword evidence="4" id="KW-0862">Zinc</keyword>
<dbReference type="PANTHER" id="PTHR35005">
    <property type="entry name" value="3-DEHYDRO-SCYLLO-INOSOSE HYDROLASE"/>
    <property type="match status" value="1"/>
</dbReference>
<comment type="cofactor">
    <cofactor evidence="1">
        <name>Zn(2+)</name>
        <dbReference type="ChEBI" id="CHEBI:29105"/>
    </cofactor>
</comment>
<dbReference type="Proteomes" id="UP000326202">
    <property type="component" value="Chromosome"/>
</dbReference>
<organism evidence="6 7">
    <name type="scientific">Hypericibacter terrae</name>
    <dbReference type="NCBI Taxonomy" id="2602015"/>
    <lineage>
        <taxon>Bacteria</taxon>
        <taxon>Pseudomonadati</taxon>
        <taxon>Pseudomonadota</taxon>
        <taxon>Alphaproteobacteria</taxon>
        <taxon>Rhodospirillales</taxon>
        <taxon>Dongiaceae</taxon>
        <taxon>Hypericibacter</taxon>
    </lineage>
</organism>
<protein>
    <submittedName>
        <fullName evidence="6">Amidase</fullName>
    </submittedName>
</protein>
<dbReference type="EMBL" id="CP042906">
    <property type="protein sequence ID" value="QEX18848.1"/>
    <property type="molecule type" value="Genomic_DNA"/>
</dbReference>
<dbReference type="GO" id="GO:0046872">
    <property type="term" value="F:metal ion binding"/>
    <property type="evidence" value="ECO:0007669"/>
    <property type="project" value="UniProtKB-KW"/>
</dbReference>
<dbReference type="InterPro" id="IPR024087">
    <property type="entry name" value="Creatininase-like_sf"/>
</dbReference>
<evidence type="ECO:0000313" key="6">
    <source>
        <dbReference type="EMBL" id="QEX18848.1"/>
    </source>
</evidence>
<dbReference type="Gene3D" id="3.40.50.10310">
    <property type="entry name" value="Creatininase"/>
    <property type="match status" value="1"/>
</dbReference>
<evidence type="ECO:0000256" key="4">
    <source>
        <dbReference type="ARBA" id="ARBA00022833"/>
    </source>
</evidence>
<keyword evidence="2" id="KW-0479">Metal-binding</keyword>
<evidence type="ECO:0000256" key="5">
    <source>
        <dbReference type="ARBA" id="ARBA00024029"/>
    </source>
</evidence>
<proteinExistence type="inferred from homology"/>
<dbReference type="AlphaFoldDB" id="A0A5J6MMT5"/>
<gene>
    <name evidence="6" type="ORF">FRZ44_41590</name>
</gene>
<evidence type="ECO:0000256" key="1">
    <source>
        <dbReference type="ARBA" id="ARBA00001947"/>
    </source>
</evidence>
<dbReference type="GO" id="GO:0009231">
    <property type="term" value="P:riboflavin biosynthetic process"/>
    <property type="evidence" value="ECO:0007669"/>
    <property type="project" value="TreeGrafter"/>
</dbReference>
<dbReference type="SUPFAM" id="SSF102215">
    <property type="entry name" value="Creatininase"/>
    <property type="match status" value="1"/>
</dbReference>
<dbReference type="OrthoDB" id="9801445at2"/>
<evidence type="ECO:0000313" key="7">
    <source>
        <dbReference type="Proteomes" id="UP000326202"/>
    </source>
</evidence>
<sequence>MQLQLATWPEVESYLTRSQGIIMPIGSTEQHGPNGLVGTDAICAEEVAKGVGDRTGAMVAPTISVGMAQHHLGFPGSMTLRPSTLIAVVRDMVESLAVHGFRRFFFLNGHGGNIATLTAAFSEIYAGASLAPASGAAANMPAIRCRLKNWWEAKQVGALSRELYGRAEGSHATPSEVSMTWAAYPEAAKPMTLDPEIAPSGDFADAADYRRKFPDGRIGSNPGLSSVEAGQRILEAAIAGMAAEYESWLKDA</sequence>
<keyword evidence="3" id="KW-0378">Hydrolase</keyword>
<keyword evidence="7" id="KW-1185">Reference proteome</keyword>
<dbReference type="InterPro" id="IPR003785">
    <property type="entry name" value="Creatininase/forma_Hydrolase"/>
</dbReference>
<dbReference type="GO" id="GO:0016811">
    <property type="term" value="F:hydrolase activity, acting on carbon-nitrogen (but not peptide) bonds, in linear amides"/>
    <property type="evidence" value="ECO:0007669"/>
    <property type="project" value="TreeGrafter"/>
</dbReference>
<evidence type="ECO:0000256" key="2">
    <source>
        <dbReference type="ARBA" id="ARBA00022723"/>
    </source>
</evidence>
<reference evidence="6 7" key="1">
    <citation type="submission" date="2019-08" db="EMBL/GenBank/DDBJ databases">
        <title>Hyperibacter terrae gen. nov., sp. nov. and Hyperibacter viscosus sp. nov., two new members in the family Rhodospirillaceae isolated from the rhizosphere of Hypericum perforatum.</title>
        <authorList>
            <person name="Noviana Z."/>
        </authorList>
    </citation>
    <scope>NUCLEOTIDE SEQUENCE [LARGE SCALE GENOMIC DNA]</scope>
    <source>
        <strain evidence="6 7">R5913</strain>
    </source>
</reference>
<evidence type="ECO:0000256" key="3">
    <source>
        <dbReference type="ARBA" id="ARBA00022801"/>
    </source>
</evidence>
<dbReference type="Pfam" id="PF02633">
    <property type="entry name" value="Creatininase"/>
    <property type="match status" value="1"/>
</dbReference>
<accession>A0A5J6MMT5</accession>
<dbReference type="PANTHER" id="PTHR35005:SF1">
    <property type="entry name" value="2-AMINO-5-FORMYLAMINO-6-RIBOSYLAMINOPYRIMIDIN-4(3H)-ONE 5'-MONOPHOSPHATE DEFORMYLASE"/>
    <property type="match status" value="1"/>
</dbReference>
<name>A0A5J6MMT5_9PROT</name>
<comment type="similarity">
    <text evidence="5">Belongs to the creatininase superfamily.</text>
</comment>